<organism evidence="15">
    <name type="scientific">uncultured Sulfurovum sp</name>
    <dbReference type="NCBI Taxonomy" id="269237"/>
    <lineage>
        <taxon>Bacteria</taxon>
        <taxon>Pseudomonadati</taxon>
        <taxon>Campylobacterota</taxon>
        <taxon>Epsilonproteobacteria</taxon>
        <taxon>Campylobacterales</taxon>
        <taxon>Sulfurovaceae</taxon>
        <taxon>Sulfurovum</taxon>
        <taxon>environmental samples</taxon>
    </lineage>
</organism>
<comment type="subcellular location">
    <subcellularLocation>
        <location evidence="1">Cytoplasm</location>
    </subcellularLocation>
</comment>
<dbReference type="GO" id="GO:0003677">
    <property type="term" value="F:DNA binding"/>
    <property type="evidence" value="ECO:0007669"/>
    <property type="project" value="UniProtKB-KW"/>
</dbReference>
<evidence type="ECO:0000256" key="13">
    <source>
        <dbReference type="ARBA" id="ARBA00042156"/>
    </source>
</evidence>
<gene>
    <name evidence="15" type="ORF">HELGO_WM3627</name>
</gene>
<evidence type="ECO:0000256" key="11">
    <source>
        <dbReference type="ARBA" id="ARBA00038000"/>
    </source>
</evidence>
<keyword evidence="2" id="KW-0963">Cytoplasm</keyword>
<keyword evidence="3" id="KW-0677">Repeat</keyword>
<sequence>MIKIIKASENNLKNISVNIPQNKITSVIGVSGSGKSTLLYNVMANESQRREKIDSGNATCVDLALRAKFDSIENLPYCITLKQRGLSQSISATISTITKLHELLREEFVKYGDIKGINQTIITKPTINGIIEFIKKYHLKTKFEYFAVVCQYKYTNGINELKILRENNIKEAIFISSFDNKERIKKVSSVKNLSEKYHHTLLVPINELEDIKQYEQIALEDFYFRSKDIEFDFHIDYPDLDDGKIYQKKSVELLSFNSISIFGGKCKECNGHGNVESIDWDSLINKNKRLNEPFLVLEDNGKECYKYIGLCFDSIAKIIKKEKIDTHKSFFEIDSIARDIVKNIIAPKILKHQAKVTIGKFVKTITCPTCHGTRLNYKANAIKLHNKSISELLEFKIDELYEFLKEKDLHHKKVLTILESLKLATLGYLTLDRSTDTLSGGELQRLKFAIELNGEYKNLLYILDEPSTGLHPYNNFQMINLIQELKNRGNTIIISEHNQDYIQNSDYIIELGEGSGKSGGKVIYTGDKKEFNQIEYQRKRLKVNLNYSIELNGVSANNIINEDFKIPLNCLVAISGISGSGKSSLIHKVLVPILQQYIEDKSYDNSLVQSANNLDKIEAIVELTQSQIGINSRSIVATYLNIFDKIRDIFATTEVAKEFNFDKSYFSFNSSSGACETCNGSAEVEDQLCSTCLGDRYKAEVLEVKYNNSYNIIELLNLTIEELRGVLDDEKLIFTIDILEKLGLSHLTLGRTTPTLSGGEAQRLKFAKTIIESYKKIKKGNFLFILDEPTTGLNGKDILRIYDIFKEILFYENSIIIIEHNLNIIKNSDYIIDIGLGSGKDGGKNLFSGSYEELVQHKESFTAKAFREEFKEYQKILFHNFNLKEKVYKKKELDYCHSFYLDEKHFQIEKEFSKKYIVKTDKEQHKYFRTKKELFTFAKTLIDTKIFFNPYTSKLFKYKIVPLSIKKERLKHLKKLKFNIATKDYEKDEWNYRVEIDNLEKAYNFGNGWVSIESEGTIYNLFTRFVSIKNKIIGSPTINEHTFNLYLNSCQYCKAKGTLEAYRENLIIADDKKSILEDGFLYPLVKIKLRDVRSAINKFKKEEIFDFSRPFNQFSEEEKNIFLFGFKEYKFLKPKGRVNALGDYISWKGLYYYVYENLSKVPNAKNIKESQYSKKCPFCDGVGIDKEVNYYLKDQLSISSYL</sequence>
<dbReference type="GO" id="GO:0005524">
    <property type="term" value="F:ATP binding"/>
    <property type="evidence" value="ECO:0007669"/>
    <property type="project" value="UniProtKB-KW"/>
</dbReference>
<name>A0A6S6SU94_9BACT</name>
<evidence type="ECO:0000256" key="2">
    <source>
        <dbReference type="ARBA" id="ARBA00022490"/>
    </source>
</evidence>
<dbReference type="PANTHER" id="PTHR43152">
    <property type="entry name" value="UVRABC SYSTEM PROTEIN A"/>
    <property type="match status" value="1"/>
</dbReference>
<protein>
    <recommendedName>
        <fullName evidence="12">UvrABC system protein A</fullName>
    </recommendedName>
    <alternativeName>
        <fullName evidence="13">Excinuclease ABC subunit A</fullName>
    </alternativeName>
</protein>
<evidence type="ECO:0000256" key="1">
    <source>
        <dbReference type="ARBA" id="ARBA00004496"/>
    </source>
</evidence>
<keyword evidence="7" id="KW-0067">ATP-binding</keyword>
<evidence type="ECO:0000256" key="10">
    <source>
        <dbReference type="ARBA" id="ARBA00023204"/>
    </source>
</evidence>
<evidence type="ECO:0000256" key="5">
    <source>
        <dbReference type="ARBA" id="ARBA00022763"/>
    </source>
</evidence>
<dbReference type="InterPro" id="IPR003439">
    <property type="entry name" value="ABC_transporter-like_ATP-bd"/>
</dbReference>
<dbReference type="Gene3D" id="1.10.8.280">
    <property type="entry name" value="ABC transporter ATPase domain-like"/>
    <property type="match status" value="1"/>
</dbReference>
<keyword evidence="5" id="KW-0227">DNA damage</keyword>
<reference evidence="15" key="1">
    <citation type="submission" date="2020-01" db="EMBL/GenBank/DDBJ databases">
        <authorList>
            <person name="Meier V. D."/>
            <person name="Meier V D."/>
        </authorList>
    </citation>
    <scope>NUCLEOTIDE SEQUENCE</scope>
    <source>
        <strain evidence="15">HLG_WM_MAG_01</strain>
    </source>
</reference>
<feature type="domain" description="ABC transporter" evidence="14">
    <location>
        <begin position="2"/>
        <end position="538"/>
    </location>
</feature>
<evidence type="ECO:0000256" key="7">
    <source>
        <dbReference type="ARBA" id="ARBA00022840"/>
    </source>
</evidence>
<feature type="domain" description="ABC transporter" evidence="14">
    <location>
        <begin position="543"/>
        <end position="867"/>
    </location>
</feature>
<evidence type="ECO:0000256" key="3">
    <source>
        <dbReference type="ARBA" id="ARBA00022737"/>
    </source>
</evidence>
<evidence type="ECO:0000256" key="4">
    <source>
        <dbReference type="ARBA" id="ARBA00022741"/>
    </source>
</evidence>
<keyword evidence="10" id="KW-0234">DNA repair</keyword>
<dbReference type="InterPro" id="IPR027417">
    <property type="entry name" value="P-loop_NTPase"/>
</dbReference>
<evidence type="ECO:0000259" key="14">
    <source>
        <dbReference type="PROSITE" id="PS50893"/>
    </source>
</evidence>
<dbReference type="PROSITE" id="PS50893">
    <property type="entry name" value="ABC_TRANSPORTER_2"/>
    <property type="match status" value="2"/>
</dbReference>
<dbReference type="GO" id="GO:0006281">
    <property type="term" value="P:DNA repair"/>
    <property type="evidence" value="ECO:0007669"/>
    <property type="project" value="UniProtKB-KW"/>
</dbReference>
<dbReference type="SUPFAM" id="SSF52540">
    <property type="entry name" value="P-loop containing nucleoside triphosphate hydrolases"/>
    <property type="match status" value="2"/>
</dbReference>
<dbReference type="AlphaFoldDB" id="A0A6S6SU94"/>
<dbReference type="Pfam" id="PF00005">
    <property type="entry name" value="ABC_tran"/>
    <property type="match status" value="2"/>
</dbReference>
<evidence type="ECO:0000256" key="8">
    <source>
        <dbReference type="ARBA" id="ARBA00022881"/>
    </source>
</evidence>
<dbReference type="GO" id="GO:0016887">
    <property type="term" value="F:ATP hydrolysis activity"/>
    <property type="evidence" value="ECO:0007669"/>
    <property type="project" value="InterPro"/>
</dbReference>
<keyword evidence="6" id="KW-0228">DNA excision</keyword>
<dbReference type="InterPro" id="IPR017871">
    <property type="entry name" value="ABC_transporter-like_CS"/>
</dbReference>
<dbReference type="EMBL" id="CACVAS010000057">
    <property type="protein sequence ID" value="CAA6809684.1"/>
    <property type="molecule type" value="Genomic_DNA"/>
</dbReference>
<keyword evidence="4" id="KW-0547">Nucleotide-binding</keyword>
<keyword evidence="9" id="KW-0238">DNA-binding</keyword>
<evidence type="ECO:0000256" key="9">
    <source>
        <dbReference type="ARBA" id="ARBA00023125"/>
    </source>
</evidence>
<dbReference type="GO" id="GO:0004518">
    <property type="term" value="F:nuclease activity"/>
    <property type="evidence" value="ECO:0007669"/>
    <property type="project" value="UniProtKB-KW"/>
</dbReference>
<evidence type="ECO:0000256" key="6">
    <source>
        <dbReference type="ARBA" id="ARBA00022769"/>
    </source>
</evidence>
<evidence type="ECO:0000256" key="12">
    <source>
        <dbReference type="ARBA" id="ARBA00039316"/>
    </source>
</evidence>
<proteinExistence type="inferred from homology"/>
<dbReference type="Gene3D" id="3.40.50.300">
    <property type="entry name" value="P-loop containing nucleotide triphosphate hydrolases"/>
    <property type="match status" value="3"/>
</dbReference>
<keyword evidence="8" id="KW-0267">Excision nuclease</keyword>
<dbReference type="PROSITE" id="PS00211">
    <property type="entry name" value="ABC_TRANSPORTER_1"/>
    <property type="match status" value="2"/>
</dbReference>
<dbReference type="PANTHER" id="PTHR43152:SF3">
    <property type="entry name" value="UVRABC SYSTEM PROTEIN A"/>
    <property type="match status" value="1"/>
</dbReference>
<comment type="similarity">
    <text evidence="11">Belongs to the ABC transporter superfamily. UvrA family.</text>
</comment>
<evidence type="ECO:0000313" key="15">
    <source>
        <dbReference type="EMBL" id="CAA6809684.1"/>
    </source>
</evidence>
<accession>A0A6S6SU94</accession>
<dbReference type="GO" id="GO:0005737">
    <property type="term" value="C:cytoplasm"/>
    <property type="evidence" value="ECO:0007669"/>
    <property type="project" value="UniProtKB-SubCell"/>
</dbReference>
<dbReference type="Gene3D" id="1.20.1580.10">
    <property type="entry name" value="ABC transporter ATPase like domain"/>
    <property type="match status" value="1"/>
</dbReference>